<dbReference type="Proteomes" id="UP001162541">
    <property type="component" value="Chromosome 6"/>
</dbReference>
<accession>A0A176WBY8</accession>
<dbReference type="InterPro" id="IPR015424">
    <property type="entry name" value="PyrdxlP-dep_Trfase"/>
</dbReference>
<dbReference type="Proteomes" id="UP000077202">
    <property type="component" value="Unassembled WGS sequence"/>
</dbReference>
<name>A0A176WBY8_MARPO</name>
<evidence type="ECO:0000313" key="8">
    <source>
        <dbReference type="EMBL" id="OAE30163.1"/>
    </source>
</evidence>
<evidence type="ECO:0000313" key="10">
    <source>
        <dbReference type="Proteomes" id="UP001162541"/>
    </source>
</evidence>
<comment type="cofactor">
    <cofactor evidence="1 5">
        <name>pyridoxal 5'-phosphate</name>
        <dbReference type="ChEBI" id="CHEBI:597326"/>
    </cofactor>
</comment>
<evidence type="ECO:0000256" key="1">
    <source>
        <dbReference type="ARBA" id="ARBA00001933"/>
    </source>
</evidence>
<dbReference type="Pfam" id="PF01053">
    <property type="entry name" value="Cys_Met_Meta_PP"/>
    <property type="match status" value="1"/>
</dbReference>
<reference evidence="8 9" key="1">
    <citation type="submission" date="2016-03" db="EMBL/GenBank/DDBJ databases">
        <title>Mechanisms controlling the formation of the plant cell surface in tip-growing cells are functionally conserved among land plants.</title>
        <authorList>
            <person name="Honkanen S."/>
            <person name="Jones V.A."/>
            <person name="Morieri G."/>
            <person name="Champion C."/>
            <person name="Hetherington A.J."/>
            <person name="Kelly S."/>
            <person name="Saint-Marcoux D."/>
            <person name="Proust H."/>
            <person name="Prescott H."/>
            <person name="Dolan L."/>
        </authorList>
    </citation>
    <scope>NUCLEOTIDE SEQUENCE [LARGE SCALE GENOMIC DNA]</scope>
    <source>
        <strain evidence="9">cv. Tak-1 and cv. Tak-2</strain>
        <tissue evidence="8">Whole gametophyte</tissue>
    </source>
</reference>
<dbReference type="GO" id="GO:0005737">
    <property type="term" value="C:cytoplasm"/>
    <property type="evidence" value="ECO:0007669"/>
    <property type="project" value="TreeGrafter"/>
</dbReference>
<dbReference type="InterPro" id="IPR015422">
    <property type="entry name" value="PyrdxlP-dep_Trfase_small"/>
</dbReference>
<dbReference type="GO" id="GO:0019346">
    <property type="term" value="P:transsulfuration"/>
    <property type="evidence" value="ECO:0007669"/>
    <property type="project" value="InterPro"/>
</dbReference>
<reference evidence="7" key="2">
    <citation type="journal article" date="2019" name="Curr. Biol.">
        <title>Chromatin organization in early land plants reveals an ancestral association between H3K27me3, transposons, and constitutive heterochromatin.</title>
        <authorList>
            <person name="Montgomery S.A."/>
            <person name="Tanizawa Y."/>
            <person name="Galik B."/>
            <person name="Wang N."/>
            <person name="Ito T."/>
            <person name="Mochizuki T."/>
            <person name="Akimcheva S."/>
            <person name="Bowman J."/>
            <person name="Cognat V."/>
            <person name="Drouard L."/>
            <person name="Ekker H."/>
            <person name="Houng S."/>
            <person name="Kohchi T."/>
            <person name="Lin S."/>
            <person name="Liu L.D."/>
            <person name="Nakamura Y."/>
            <person name="Valeeva L.R."/>
            <person name="Shakirov E.V."/>
            <person name="Shippen D.E."/>
            <person name="Wei W."/>
            <person name="Yagura M."/>
            <person name="Yamaoka S."/>
            <person name="Yamato K.T."/>
            <person name="Liu C."/>
            <person name="Berger F."/>
        </authorList>
    </citation>
    <scope>NUCLEOTIDE SEQUENCE [LARGE SCALE GENOMIC DNA]</scope>
    <source>
        <strain evidence="7">Tak-1</strain>
    </source>
</reference>
<feature type="region of interest" description="Disordered" evidence="6">
    <location>
        <begin position="1"/>
        <end position="28"/>
    </location>
</feature>
<dbReference type="PIRSF" id="PIRSF001434">
    <property type="entry name" value="CGS"/>
    <property type="match status" value="1"/>
</dbReference>
<dbReference type="InterPro" id="IPR000277">
    <property type="entry name" value="Cys/Met-Metab_PyrdxlP-dep_enz"/>
</dbReference>
<protein>
    <recommendedName>
        <fullName evidence="11">Cystathionine gamma-synthase</fullName>
    </recommendedName>
</protein>
<dbReference type="InterPro" id="IPR015421">
    <property type="entry name" value="PyrdxlP-dep_Trfase_major"/>
</dbReference>
<dbReference type="AlphaFoldDB" id="A0A176WBY8"/>
<evidence type="ECO:0000256" key="2">
    <source>
        <dbReference type="ARBA" id="ARBA00009077"/>
    </source>
</evidence>
<dbReference type="Gene3D" id="3.90.1150.10">
    <property type="entry name" value="Aspartate Aminotransferase, domain 1"/>
    <property type="match status" value="1"/>
</dbReference>
<evidence type="ECO:0000256" key="3">
    <source>
        <dbReference type="ARBA" id="ARBA00022898"/>
    </source>
</evidence>
<proteinExistence type="inferred from homology"/>
<evidence type="ECO:0008006" key="11">
    <source>
        <dbReference type="Google" id="ProtNLM"/>
    </source>
</evidence>
<dbReference type="GO" id="GO:0016846">
    <property type="term" value="F:carbon-sulfur lyase activity"/>
    <property type="evidence" value="ECO:0007669"/>
    <property type="project" value="TreeGrafter"/>
</dbReference>
<evidence type="ECO:0000256" key="4">
    <source>
        <dbReference type="PIRSR" id="PIRSR001434-2"/>
    </source>
</evidence>
<organism evidence="8 9">
    <name type="scientific">Marchantia polymorpha subsp. ruderalis</name>
    <dbReference type="NCBI Taxonomy" id="1480154"/>
    <lineage>
        <taxon>Eukaryota</taxon>
        <taxon>Viridiplantae</taxon>
        <taxon>Streptophyta</taxon>
        <taxon>Embryophyta</taxon>
        <taxon>Marchantiophyta</taxon>
        <taxon>Marchantiopsida</taxon>
        <taxon>Marchantiidae</taxon>
        <taxon>Marchantiales</taxon>
        <taxon>Marchantiaceae</taxon>
        <taxon>Marchantia</taxon>
    </lineage>
</organism>
<feature type="modified residue" description="N6-(pyridoxal phosphate)lysine" evidence="4">
    <location>
        <position position="245"/>
    </location>
</feature>
<dbReference type="PANTHER" id="PTHR11808:SF89">
    <property type="entry name" value="METHIONINE GAMMA-LYASE"/>
    <property type="match status" value="1"/>
</dbReference>
<sequence length="418" mass="44876">MDVRVGELVLHEDEGAGKENGHQENGRKEPRYATIAAQAGFCQEGNAFSGTKHGKAIFTASVYEFETLEELRASTYSYRRLGNPNSDDLAHALACLESAESGLATSSGMGAVVATVLGLLKGGDTVFVHGDTYGGTFSFFEQDVRRFGIHVEMLDVMDVLQLDSALARWHHQHQQQLEGRNDDVRALVFCESITNPLIRVADVPGMSAVCRKHGALLVVDNTFGTPLRRKPLLQGANIVVHSATKFIGGHSDLIAGAVVGPAKLVDRARGVAHRWGLTISPFDAWLCTRSIRTLQVRMERAWVTAERLAERVAAEERAVVRVHAAPQCAVFSFEVAGGAEGASRVFDKLSLIKIAPSLGGVTTTVSHPATSSHVSLGAAERARLGIPDGLIRISVGVEDVEDLAHDLLPAVRAAVCHV</sequence>
<keyword evidence="9" id="KW-1185">Reference proteome</keyword>
<evidence type="ECO:0000256" key="6">
    <source>
        <dbReference type="SAM" id="MobiDB-lite"/>
    </source>
</evidence>
<dbReference type="FunFam" id="3.40.640.10:FF:000046">
    <property type="entry name" value="Cystathionine gamma-lyase"/>
    <property type="match status" value="1"/>
</dbReference>
<dbReference type="EMBL" id="LVLJ01001351">
    <property type="protein sequence ID" value="OAE30163.1"/>
    <property type="molecule type" value="Genomic_DNA"/>
</dbReference>
<reference evidence="10" key="3">
    <citation type="journal article" date="2020" name="Curr. Biol.">
        <title>Chromatin organization in early land plants reveals an ancestral association between H3K27me3, transposons, and constitutive heterochromatin.</title>
        <authorList>
            <person name="Montgomery S.A."/>
            <person name="Tanizawa Y."/>
            <person name="Galik B."/>
            <person name="Wang N."/>
            <person name="Ito T."/>
            <person name="Mochizuki T."/>
            <person name="Akimcheva S."/>
            <person name="Bowman J.L."/>
            <person name="Cognat V."/>
            <person name="Marechal-Drouard L."/>
            <person name="Ekker H."/>
            <person name="Hong S.F."/>
            <person name="Kohchi T."/>
            <person name="Lin S.S."/>
            <person name="Liu L.D."/>
            <person name="Nakamura Y."/>
            <person name="Valeeva L.R."/>
            <person name="Shakirov E.V."/>
            <person name="Shippen D.E."/>
            <person name="Wei W.L."/>
            <person name="Yagura M."/>
            <person name="Yamaoka S."/>
            <person name="Yamato K.T."/>
            <person name="Liu C."/>
            <person name="Berger F."/>
        </authorList>
    </citation>
    <scope>NUCLEOTIDE SEQUENCE [LARGE SCALE GENOMIC DNA]</scope>
    <source>
        <strain evidence="10">Tak-1</strain>
    </source>
</reference>
<keyword evidence="3 4" id="KW-0663">Pyridoxal phosphate</keyword>
<evidence type="ECO:0000313" key="9">
    <source>
        <dbReference type="Proteomes" id="UP000077202"/>
    </source>
</evidence>
<dbReference type="EMBL" id="AP019871">
    <property type="protein sequence ID" value="BBN14999.1"/>
    <property type="molecule type" value="Genomic_DNA"/>
</dbReference>
<evidence type="ECO:0000313" key="7">
    <source>
        <dbReference type="EMBL" id="BBN14999.1"/>
    </source>
</evidence>
<evidence type="ECO:0000256" key="5">
    <source>
        <dbReference type="RuleBase" id="RU362118"/>
    </source>
</evidence>
<dbReference type="SUPFAM" id="SSF53383">
    <property type="entry name" value="PLP-dependent transferases"/>
    <property type="match status" value="1"/>
</dbReference>
<dbReference type="GO" id="GO:0030170">
    <property type="term" value="F:pyridoxal phosphate binding"/>
    <property type="evidence" value="ECO:0007669"/>
    <property type="project" value="InterPro"/>
</dbReference>
<dbReference type="Gene3D" id="3.40.640.10">
    <property type="entry name" value="Type I PLP-dependent aspartate aminotransferase-like (Major domain)"/>
    <property type="match status" value="1"/>
</dbReference>
<comment type="similarity">
    <text evidence="2 5">Belongs to the trans-sulfuration enzymes family.</text>
</comment>
<gene>
    <name evidence="8" type="ORF">AXG93_4295s1180</name>
    <name evidence="7" type="ORF">Mp_6g16160</name>
</gene>
<dbReference type="PANTHER" id="PTHR11808">
    <property type="entry name" value="TRANS-SULFURATION ENZYME FAMILY MEMBER"/>
    <property type="match status" value="1"/>
</dbReference>